<name>A0ABV3A094_9ACTN</name>
<evidence type="ECO:0000313" key="2">
    <source>
        <dbReference type="Proteomes" id="UP001551011"/>
    </source>
</evidence>
<accession>A0ABV3A094</accession>
<dbReference type="Proteomes" id="UP001551011">
    <property type="component" value="Unassembled WGS sequence"/>
</dbReference>
<gene>
    <name evidence="1" type="ORF">AB0H04_00360</name>
</gene>
<reference evidence="1 2" key="1">
    <citation type="submission" date="2024-06" db="EMBL/GenBank/DDBJ databases">
        <title>The Natural Products Discovery Center: Release of the First 8490 Sequenced Strains for Exploring Actinobacteria Biosynthetic Diversity.</title>
        <authorList>
            <person name="Kalkreuter E."/>
            <person name="Kautsar S.A."/>
            <person name="Yang D."/>
            <person name="Bader C.D."/>
            <person name="Teijaro C.N."/>
            <person name="Fluegel L."/>
            <person name="Davis C.M."/>
            <person name="Simpson J.R."/>
            <person name="Lauterbach L."/>
            <person name="Steele A.D."/>
            <person name="Gui C."/>
            <person name="Meng S."/>
            <person name="Li G."/>
            <person name="Viehrig K."/>
            <person name="Ye F."/>
            <person name="Su P."/>
            <person name="Kiefer A.F."/>
            <person name="Nichols A."/>
            <person name="Cepeda A.J."/>
            <person name="Yan W."/>
            <person name="Fan B."/>
            <person name="Jiang Y."/>
            <person name="Adhikari A."/>
            <person name="Zheng C.-J."/>
            <person name="Schuster L."/>
            <person name="Cowan T.M."/>
            <person name="Smanski M.J."/>
            <person name="Chevrette M.G."/>
            <person name="De Carvalho L.P.S."/>
            <person name="Shen B."/>
        </authorList>
    </citation>
    <scope>NUCLEOTIDE SEQUENCE [LARGE SCALE GENOMIC DNA]</scope>
    <source>
        <strain evidence="1 2">NPDC020594</strain>
    </source>
</reference>
<sequence length="57" mass="6183">MTLHEDHEQNVRFLIDQPSLQLGTFGSEQISDIGHGLDKRVGKLLGGIGFPVPAELA</sequence>
<protein>
    <submittedName>
        <fullName evidence="1">Uncharacterized protein</fullName>
    </submittedName>
</protein>
<keyword evidence="2" id="KW-1185">Reference proteome</keyword>
<dbReference type="EMBL" id="JBFAEG010000001">
    <property type="protein sequence ID" value="MEU5705341.1"/>
    <property type="molecule type" value="Genomic_DNA"/>
</dbReference>
<comment type="caution">
    <text evidence="1">The sequence shown here is derived from an EMBL/GenBank/DDBJ whole genome shotgun (WGS) entry which is preliminary data.</text>
</comment>
<organism evidence="1 2">
    <name type="scientific">Streptomyces flaveolus</name>
    <dbReference type="NCBI Taxonomy" id="67297"/>
    <lineage>
        <taxon>Bacteria</taxon>
        <taxon>Bacillati</taxon>
        <taxon>Actinomycetota</taxon>
        <taxon>Actinomycetes</taxon>
        <taxon>Kitasatosporales</taxon>
        <taxon>Streptomycetaceae</taxon>
        <taxon>Streptomyces</taxon>
    </lineage>
</organism>
<dbReference type="RefSeq" id="WP_158712468.1">
    <property type="nucleotide sequence ID" value="NZ_JBEXDP010000050.1"/>
</dbReference>
<proteinExistence type="predicted"/>
<evidence type="ECO:0000313" key="1">
    <source>
        <dbReference type="EMBL" id="MEU5705341.1"/>
    </source>
</evidence>